<dbReference type="GO" id="GO:0016020">
    <property type="term" value="C:membrane"/>
    <property type="evidence" value="ECO:0007669"/>
    <property type="project" value="UniProtKB-SubCell"/>
</dbReference>
<gene>
    <name evidence="7" type="ORF">P7D79_16350</name>
</gene>
<feature type="transmembrane region" description="Helical" evidence="5">
    <location>
        <begin position="67"/>
        <end position="84"/>
    </location>
</feature>
<sequence length="478" mass="54981">MSNVKLYKVKQVYLLVLLIGLILRSINVYSLLPSKYDSLLFAFLAVFGGLLLMIDFIINVKSRKRPYDILLIIFLVVLLISTIVNRHFGIVSNLKLMVWSCIYFFMVYEFGEISSQDNHFFKRINYSLIISWFFVSLLSLGMFLLQFGYEKYTSPRDRIRVGFLESRLFGLFGDPNYGAVICLVVIILSIFYLISEWRKKGIIKKVFLISNIIIQFPTLLLSGSRSALLISFAILGVTTFIYGSLFIGQHFSKNIIVKMVCTSIFTLIVLGAYFVFQTETKGIFQKIPEHVKYEMRFENRKNELQVVKKGNKVKQVKEEVSLVRKDVAQNTDISNMRFSIWKSAIEVFKTTPFVGTSPRNLIPYAKEKLPNTFIAEQSFVAHNTFINVLVSTGCFGFLAFIIFLVLRGTTAVIFYFKNIKTLPYSYYVYLSSTVALVLSGLFVNELVLVNTIGTFIFWLYLGKINGYMKGKSKWQNEK</sequence>
<dbReference type="InterPro" id="IPR051533">
    <property type="entry name" value="WaaL-like"/>
</dbReference>
<dbReference type="EMBL" id="JARPWY010000054">
    <property type="protein sequence ID" value="MDT2515798.1"/>
    <property type="molecule type" value="Genomic_DNA"/>
</dbReference>
<dbReference type="PANTHER" id="PTHR37422">
    <property type="entry name" value="TEICHURONIC ACID BIOSYNTHESIS PROTEIN TUAE"/>
    <property type="match status" value="1"/>
</dbReference>
<evidence type="ECO:0000256" key="3">
    <source>
        <dbReference type="ARBA" id="ARBA00022989"/>
    </source>
</evidence>
<evidence type="ECO:0000259" key="6">
    <source>
        <dbReference type="Pfam" id="PF04932"/>
    </source>
</evidence>
<feature type="transmembrane region" description="Helical" evidence="5">
    <location>
        <begin position="449"/>
        <end position="468"/>
    </location>
</feature>
<name>A0ABD5FDI8_ENTAV</name>
<comment type="caution">
    <text evidence="7">The sequence shown here is derived from an EMBL/GenBank/DDBJ whole genome shotgun (WGS) entry which is preliminary data.</text>
</comment>
<evidence type="ECO:0000256" key="2">
    <source>
        <dbReference type="ARBA" id="ARBA00022692"/>
    </source>
</evidence>
<comment type="subcellular location">
    <subcellularLocation>
        <location evidence="1">Membrane</location>
        <topology evidence="1">Multi-pass membrane protein</topology>
    </subcellularLocation>
</comment>
<keyword evidence="2 5" id="KW-0812">Transmembrane</keyword>
<keyword evidence="7" id="KW-0436">Ligase</keyword>
<feature type="transmembrane region" description="Helical" evidence="5">
    <location>
        <begin position="206"/>
        <end position="223"/>
    </location>
</feature>
<dbReference type="GO" id="GO:0016874">
    <property type="term" value="F:ligase activity"/>
    <property type="evidence" value="ECO:0007669"/>
    <property type="project" value="UniProtKB-KW"/>
</dbReference>
<organism evidence="7 8">
    <name type="scientific">Enterococcus avium</name>
    <name type="common">Streptococcus avium</name>
    <dbReference type="NCBI Taxonomy" id="33945"/>
    <lineage>
        <taxon>Bacteria</taxon>
        <taxon>Bacillati</taxon>
        <taxon>Bacillota</taxon>
        <taxon>Bacilli</taxon>
        <taxon>Lactobacillales</taxon>
        <taxon>Enterococcaceae</taxon>
        <taxon>Enterococcus</taxon>
    </lineage>
</organism>
<proteinExistence type="predicted"/>
<dbReference type="Proteomes" id="UP001264335">
    <property type="component" value="Unassembled WGS sequence"/>
</dbReference>
<dbReference type="InterPro" id="IPR007016">
    <property type="entry name" value="O-antigen_ligase-rel_domated"/>
</dbReference>
<evidence type="ECO:0000313" key="7">
    <source>
        <dbReference type="EMBL" id="MDT2515798.1"/>
    </source>
</evidence>
<evidence type="ECO:0000313" key="8">
    <source>
        <dbReference type="Proteomes" id="UP001264335"/>
    </source>
</evidence>
<feature type="domain" description="O-antigen ligase-related" evidence="6">
    <location>
        <begin position="215"/>
        <end position="401"/>
    </location>
</feature>
<feature type="transmembrane region" description="Helical" evidence="5">
    <location>
        <begin position="129"/>
        <end position="149"/>
    </location>
</feature>
<evidence type="ECO:0000256" key="1">
    <source>
        <dbReference type="ARBA" id="ARBA00004141"/>
    </source>
</evidence>
<feature type="transmembrane region" description="Helical" evidence="5">
    <location>
        <begin position="385"/>
        <end position="406"/>
    </location>
</feature>
<keyword evidence="4 5" id="KW-0472">Membrane</keyword>
<feature type="transmembrane region" description="Helical" evidence="5">
    <location>
        <begin position="177"/>
        <end position="194"/>
    </location>
</feature>
<dbReference type="AlphaFoldDB" id="A0ABD5FDI8"/>
<feature type="transmembrane region" description="Helical" evidence="5">
    <location>
        <begin position="90"/>
        <end position="108"/>
    </location>
</feature>
<reference evidence="7 8" key="1">
    <citation type="submission" date="2023-03" db="EMBL/GenBank/DDBJ databases">
        <authorList>
            <person name="Shen W."/>
            <person name="Cai J."/>
        </authorList>
    </citation>
    <scope>NUCLEOTIDE SEQUENCE [LARGE SCALE GENOMIC DNA]</scope>
    <source>
        <strain evidence="7 8">Y2</strain>
    </source>
</reference>
<dbReference type="RefSeq" id="WP_227150429.1">
    <property type="nucleotide sequence ID" value="NZ_JAJCJG010000011.1"/>
</dbReference>
<dbReference type="Pfam" id="PF04932">
    <property type="entry name" value="Wzy_C"/>
    <property type="match status" value="1"/>
</dbReference>
<feature type="transmembrane region" description="Helical" evidence="5">
    <location>
        <begin position="229"/>
        <end position="248"/>
    </location>
</feature>
<feature type="transmembrane region" description="Helical" evidence="5">
    <location>
        <begin position="255"/>
        <end position="276"/>
    </location>
</feature>
<evidence type="ECO:0000256" key="4">
    <source>
        <dbReference type="ARBA" id="ARBA00023136"/>
    </source>
</evidence>
<protein>
    <submittedName>
        <fullName evidence="7">O-antigen ligase family protein</fullName>
    </submittedName>
</protein>
<accession>A0ABD5FDI8</accession>
<evidence type="ECO:0000256" key="5">
    <source>
        <dbReference type="SAM" id="Phobius"/>
    </source>
</evidence>
<keyword evidence="3 5" id="KW-1133">Transmembrane helix</keyword>
<feature type="transmembrane region" description="Helical" evidence="5">
    <location>
        <begin position="426"/>
        <end position="443"/>
    </location>
</feature>
<feature type="transmembrane region" description="Helical" evidence="5">
    <location>
        <begin position="38"/>
        <end position="60"/>
    </location>
</feature>
<feature type="transmembrane region" description="Helical" evidence="5">
    <location>
        <begin position="12"/>
        <end position="32"/>
    </location>
</feature>
<dbReference type="PANTHER" id="PTHR37422:SF13">
    <property type="entry name" value="LIPOPOLYSACCHARIDE BIOSYNTHESIS PROTEIN PA4999-RELATED"/>
    <property type="match status" value="1"/>
</dbReference>